<dbReference type="AlphaFoldDB" id="A0A8S1QM92"/>
<feature type="repeat" description="WD" evidence="1">
    <location>
        <begin position="103"/>
        <end position="135"/>
    </location>
</feature>
<dbReference type="PANTHER" id="PTHR19920:SF0">
    <property type="entry name" value="CYTOSOLIC IRON-SULFUR PROTEIN ASSEMBLY PROTEIN CIAO1-RELATED"/>
    <property type="match status" value="1"/>
</dbReference>
<accession>A0A8S1QM92</accession>
<dbReference type="OMA" id="REWINNL"/>
<feature type="repeat" description="WD" evidence="1">
    <location>
        <begin position="148"/>
        <end position="182"/>
    </location>
</feature>
<dbReference type="Pfam" id="PF00400">
    <property type="entry name" value="WD40"/>
    <property type="match status" value="4"/>
</dbReference>
<sequence>MENQVNQEQIIGQITTLNNSLCIKVNEKLSALQNQELYSQCKRTLINLNLNHHIKLIDDSIKQTVTCYAISFNLSGSLMISASNSKIKVWNFEQGRMNEISTINGHTQTISCLQFSKNSNSFLSAGFDNSIRCWKQVNQKEWKSSQSYLQHTNCIDCLILNQFENQLVSGGRDNSIKIWKIDFVNNQLIYFYSLDKHKSSVNSLCLNQTEDTLVSCGADKQLIIWKQDNKQKWKFEYVVTQSIQEFGCRLCFINEDQFIFVTGNQVSKDCISTFELKNQKYQENFEKELRLNKNDQQSDLNFFPICYDKKKNLMIVKHKNYVYLIKKSNEGHQIISQIKYQSNGMIGALTNDGKYLVTWDEVGQKFKVYELYIN</sequence>
<dbReference type="SMART" id="SM00320">
    <property type="entry name" value="WD40"/>
    <property type="match status" value="4"/>
</dbReference>
<evidence type="ECO:0000256" key="1">
    <source>
        <dbReference type="PROSITE-ProRule" id="PRU00221"/>
    </source>
</evidence>
<proteinExistence type="predicted"/>
<dbReference type="PANTHER" id="PTHR19920">
    <property type="entry name" value="WD40 PROTEIN CIAO1"/>
    <property type="match status" value="1"/>
</dbReference>
<dbReference type="PROSITE" id="PS50082">
    <property type="entry name" value="WD_REPEATS_2"/>
    <property type="match status" value="3"/>
</dbReference>
<dbReference type="GO" id="GO:0016226">
    <property type="term" value="P:iron-sulfur cluster assembly"/>
    <property type="evidence" value="ECO:0007669"/>
    <property type="project" value="TreeGrafter"/>
</dbReference>
<reference evidence="2" key="1">
    <citation type="submission" date="2021-01" db="EMBL/GenBank/DDBJ databases">
        <authorList>
            <consortium name="Genoscope - CEA"/>
            <person name="William W."/>
        </authorList>
    </citation>
    <scope>NUCLEOTIDE SEQUENCE</scope>
</reference>
<dbReference type="Proteomes" id="UP000688137">
    <property type="component" value="Unassembled WGS sequence"/>
</dbReference>
<keyword evidence="1" id="KW-0853">WD repeat</keyword>
<evidence type="ECO:0000313" key="2">
    <source>
        <dbReference type="EMBL" id="CAD8116692.1"/>
    </source>
</evidence>
<comment type="caution">
    <text evidence="2">The sequence shown here is derived from an EMBL/GenBank/DDBJ whole genome shotgun (WGS) entry which is preliminary data.</text>
</comment>
<organism evidence="2 3">
    <name type="scientific">Paramecium primaurelia</name>
    <dbReference type="NCBI Taxonomy" id="5886"/>
    <lineage>
        <taxon>Eukaryota</taxon>
        <taxon>Sar</taxon>
        <taxon>Alveolata</taxon>
        <taxon>Ciliophora</taxon>
        <taxon>Intramacronucleata</taxon>
        <taxon>Oligohymenophorea</taxon>
        <taxon>Peniculida</taxon>
        <taxon>Parameciidae</taxon>
        <taxon>Paramecium</taxon>
    </lineage>
</organism>
<dbReference type="PROSITE" id="PS50294">
    <property type="entry name" value="WD_REPEATS_REGION"/>
    <property type="match status" value="3"/>
</dbReference>
<dbReference type="InterPro" id="IPR001680">
    <property type="entry name" value="WD40_rpt"/>
</dbReference>
<gene>
    <name evidence="2" type="ORF">PPRIM_AZ9-3.1.T1770002</name>
</gene>
<keyword evidence="3" id="KW-1185">Reference proteome</keyword>
<dbReference type="GO" id="GO:0097361">
    <property type="term" value="C:cytosolic [4Fe-4S] assembly targeting complex"/>
    <property type="evidence" value="ECO:0007669"/>
    <property type="project" value="TreeGrafter"/>
</dbReference>
<evidence type="ECO:0008006" key="4">
    <source>
        <dbReference type="Google" id="ProtNLM"/>
    </source>
</evidence>
<protein>
    <recommendedName>
        <fullName evidence="4">WD40-repeat-containing domain</fullName>
    </recommendedName>
</protein>
<evidence type="ECO:0000313" key="3">
    <source>
        <dbReference type="Proteomes" id="UP000688137"/>
    </source>
</evidence>
<feature type="repeat" description="WD" evidence="1">
    <location>
        <begin position="194"/>
        <end position="226"/>
    </location>
</feature>
<dbReference type="EMBL" id="CAJJDM010000186">
    <property type="protein sequence ID" value="CAD8116692.1"/>
    <property type="molecule type" value="Genomic_DNA"/>
</dbReference>
<name>A0A8S1QM92_PARPR</name>